<dbReference type="GO" id="GO:0008233">
    <property type="term" value="F:peptidase activity"/>
    <property type="evidence" value="ECO:0007669"/>
    <property type="project" value="UniProtKB-KW"/>
</dbReference>
<evidence type="ECO:0000259" key="10">
    <source>
        <dbReference type="PROSITE" id="PS50994"/>
    </source>
</evidence>
<evidence type="ECO:0000259" key="9">
    <source>
        <dbReference type="PROSITE" id="PS50878"/>
    </source>
</evidence>
<dbReference type="InterPro" id="IPR036397">
    <property type="entry name" value="RNaseH_sf"/>
</dbReference>
<sequence length="1147" mass="129224">WPRRGDAAERSPGGESSSCTKDWCHGTKDTHPKSIQSVPGVWPRRTPSCQVPQQGTGLLLAMWTHRRAHRGLLPIGKRPAVPAVQGGAGAMPNSPKTLIGSLHDEGHQLTAIVAIGAEQQKATIDTGASSSFISERLAKRLHGGGVVRATRRRIRLANGSCSEVNSQLDLKIRLGSRQMEVPLLVLPGVIDDLVLGCDFLAGMGTPWNVAAWRSTIEPRNPQRSGRREAKLSVAIASGEIGHETPLDATQVDQKLIHADPEVDAFLRHELEKFQHVKGTTKITEHRITMQDTRPIKQRYFPKNPKMQAEINKQVDELLVKGCIEPSKSPHTRTYSNGQGRKNGKWRLCVDFRQLNSRSIKDAYPLPRVHHILDQLREARYITSLDLKDGYWQIPMEKSSRPLTAFTVPGKGLFQWKVMPFGLHSAPATFQRALDQVIGPDMMPHAFAYLDDIIVIGRTRQEHMDNLREVFRRLRAANLRINIDKCDFFKKELKYLGHKVTENGIRTDPEKVAAIAQLKPPTNVKELRQYVGVASWYRRYVPDFASTVHPLNALLKKGVKWEWTEEHQRAFETVKAKLTESPVLACPDFSKPFCLQTDASNYGLGAILTQTSEEGERVISYASRTLNSAERNYSATEKECLAIIWGIRKLRPYLEGYHFIVITDHMALKWLNSIESPSGRIARWALELQQYDFEVRYRKGKQNVVADALSRQPLEEDACCLAKSRETPDGTACRWLQRLRQDMRKAPQKFADYREEAGNIYRHIPHQAGHEDVAAWKLCVSTDRRKQVLKENHDAVTAGHLGSRKTIARVAARYYWPGMYRDVRNYVQRCEVCQRYKPSQLQAAGQMLTQVPEEPWATVCADFVGPLPRSKHGNTMLLVFIDRFSKWTEMVPLRSANTAALQKAFRERILARFGAPKVLITDNGTQFTSRAFKNFLDELGVRHQLTAPYTPQENPTERANRTVKTMIAQFAGSDQRCWDEALPELTLAVNSSVSASTGYTAAFITQGREPRLPKTMFDAQTLGTGQEAQSPIERAAKMREVLEIVRRNLERAAQDQARITICGGGSGSRLLGTKCGRRNATCPMPRTDLQRSWHRDTEGHIRWSSLYRRSSAGISSDAEKRTRTAHVADLKPWRGETGESQSGAEQAA</sequence>
<evidence type="ECO:0000256" key="6">
    <source>
        <dbReference type="ARBA" id="ARBA00022801"/>
    </source>
</evidence>
<dbReference type="CDD" id="cd00303">
    <property type="entry name" value="retropepsin_like"/>
    <property type="match status" value="1"/>
</dbReference>
<feature type="region of interest" description="Disordered" evidence="8">
    <location>
        <begin position="1"/>
        <end position="47"/>
    </location>
</feature>
<evidence type="ECO:0000256" key="2">
    <source>
        <dbReference type="ARBA" id="ARBA00022679"/>
    </source>
</evidence>
<dbReference type="Gene3D" id="3.30.70.270">
    <property type="match status" value="2"/>
</dbReference>
<evidence type="ECO:0000256" key="5">
    <source>
        <dbReference type="ARBA" id="ARBA00022759"/>
    </source>
</evidence>
<dbReference type="InterPro" id="IPR050951">
    <property type="entry name" value="Retrovirus_Pol_polyprotein"/>
</dbReference>
<dbReference type="SUPFAM" id="SSF50630">
    <property type="entry name" value="Acid proteases"/>
    <property type="match status" value="1"/>
</dbReference>
<evidence type="ECO:0000256" key="1">
    <source>
        <dbReference type="ARBA" id="ARBA00012493"/>
    </source>
</evidence>
<dbReference type="PANTHER" id="PTHR37984">
    <property type="entry name" value="PROTEIN CBG26694"/>
    <property type="match status" value="1"/>
</dbReference>
<organism evidence="11">
    <name type="scientific">Drosophila buzzatii</name>
    <name type="common">Fruit fly</name>
    <dbReference type="NCBI Taxonomy" id="7264"/>
    <lineage>
        <taxon>Eukaryota</taxon>
        <taxon>Metazoa</taxon>
        <taxon>Ecdysozoa</taxon>
        <taxon>Arthropoda</taxon>
        <taxon>Hexapoda</taxon>
        <taxon>Insecta</taxon>
        <taxon>Pterygota</taxon>
        <taxon>Neoptera</taxon>
        <taxon>Endopterygota</taxon>
        <taxon>Diptera</taxon>
        <taxon>Brachycera</taxon>
        <taxon>Muscomorpha</taxon>
        <taxon>Ephydroidea</taxon>
        <taxon>Drosophilidae</taxon>
        <taxon>Drosophila</taxon>
    </lineage>
</organism>
<proteinExistence type="predicted"/>
<dbReference type="GO" id="GO:0003676">
    <property type="term" value="F:nucleic acid binding"/>
    <property type="evidence" value="ECO:0007669"/>
    <property type="project" value="InterPro"/>
</dbReference>
<dbReference type="InterPro" id="IPR043128">
    <property type="entry name" value="Rev_trsase/Diguanyl_cyclase"/>
</dbReference>
<dbReference type="GO" id="GO:0003964">
    <property type="term" value="F:RNA-directed DNA polymerase activity"/>
    <property type="evidence" value="ECO:0007669"/>
    <property type="project" value="UniProtKB-KW"/>
</dbReference>
<accession>Q9XZR7</accession>
<dbReference type="Pfam" id="PF00078">
    <property type="entry name" value="RVT_1"/>
    <property type="match status" value="1"/>
</dbReference>
<dbReference type="InterPro" id="IPR001584">
    <property type="entry name" value="Integrase_cat-core"/>
</dbReference>
<feature type="domain" description="Integrase catalytic" evidence="10">
    <location>
        <begin position="850"/>
        <end position="1020"/>
    </location>
</feature>
<dbReference type="PROSITE" id="PS50994">
    <property type="entry name" value="INTEGRASE"/>
    <property type="match status" value="1"/>
</dbReference>
<dbReference type="InterPro" id="IPR012337">
    <property type="entry name" value="RNaseH-like_sf"/>
</dbReference>
<dbReference type="FunFam" id="3.30.70.270:FF:000020">
    <property type="entry name" value="Transposon Tf2-6 polyprotein-like Protein"/>
    <property type="match status" value="1"/>
</dbReference>
<evidence type="ECO:0000256" key="8">
    <source>
        <dbReference type="SAM" id="MobiDB-lite"/>
    </source>
</evidence>
<dbReference type="SUPFAM" id="SSF56672">
    <property type="entry name" value="DNA/RNA polymerases"/>
    <property type="match status" value="1"/>
</dbReference>
<dbReference type="AlphaFoldDB" id="Q9XZR7"/>
<dbReference type="EC" id="2.7.7.49" evidence="1"/>
<dbReference type="InterPro" id="IPR041373">
    <property type="entry name" value="RT_RNaseH"/>
</dbReference>
<feature type="region of interest" description="Disordered" evidence="8">
    <location>
        <begin position="1111"/>
        <end position="1147"/>
    </location>
</feature>
<dbReference type="Gene3D" id="2.40.70.10">
    <property type="entry name" value="Acid Proteases"/>
    <property type="match status" value="1"/>
</dbReference>
<keyword evidence="11" id="KW-0645">Protease</keyword>
<dbReference type="Gene3D" id="1.10.340.70">
    <property type="match status" value="1"/>
</dbReference>
<evidence type="ECO:0000256" key="7">
    <source>
        <dbReference type="ARBA" id="ARBA00022918"/>
    </source>
</evidence>
<keyword evidence="3" id="KW-0548">Nucleotidyltransferase</keyword>
<dbReference type="FlyBase" id="FBgn0027837">
    <property type="gene designation" value="Dbuz\Osvaldo\pol"/>
</dbReference>
<name>Q9XZR7_DROBU</name>
<dbReference type="EMBL" id="AJ133521">
    <property type="protein sequence ID" value="CAB39733.1"/>
    <property type="molecule type" value="Genomic_DNA"/>
</dbReference>
<evidence type="ECO:0000313" key="11">
    <source>
        <dbReference type="EMBL" id="CAB39733.1"/>
    </source>
</evidence>
<dbReference type="FunFam" id="3.10.20.370:FF:000001">
    <property type="entry name" value="Retrovirus-related Pol polyprotein from transposon 17.6-like protein"/>
    <property type="match status" value="1"/>
</dbReference>
<dbReference type="InterPro" id="IPR041588">
    <property type="entry name" value="Integrase_H2C2"/>
</dbReference>
<dbReference type="CDD" id="cd01647">
    <property type="entry name" value="RT_LTR"/>
    <property type="match status" value="1"/>
</dbReference>
<reference evidence="11" key="1">
    <citation type="journal article" date="1999" name="Mol. Biol. Evol.">
        <title>The retrotransposon Osvaldo from Drosophila buzzatii displays all structural features of a functional retrovirus.</title>
        <authorList>
            <person name="Pantazidis A."/>
            <person name="Labrador M."/>
            <person name="Fontdevila A."/>
        </authorList>
    </citation>
    <scope>NUCLEOTIDE SEQUENCE</scope>
    <source>
        <strain evidence="11">BU 30/4</strain>
    </source>
</reference>
<dbReference type="GO" id="GO:0015074">
    <property type="term" value="P:DNA integration"/>
    <property type="evidence" value="ECO:0007669"/>
    <property type="project" value="InterPro"/>
</dbReference>
<dbReference type="Gene3D" id="3.10.20.370">
    <property type="match status" value="1"/>
</dbReference>
<dbReference type="InterPro" id="IPR043502">
    <property type="entry name" value="DNA/RNA_pol_sf"/>
</dbReference>
<dbReference type="Pfam" id="PF17917">
    <property type="entry name" value="RT_RNaseH"/>
    <property type="match status" value="1"/>
</dbReference>
<gene>
    <name evidence="11 12" type="primary">pol</name>
</gene>
<feature type="domain" description="Reverse transcriptase" evidence="9">
    <location>
        <begin position="317"/>
        <end position="499"/>
    </location>
</feature>
<evidence type="ECO:0000256" key="4">
    <source>
        <dbReference type="ARBA" id="ARBA00022722"/>
    </source>
</evidence>
<keyword evidence="5" id="KW-0255">Endonuclease</keyword>
<dbReference type="FunFam" id="3.30.420.10:FF:000032">
    <property type="entry name" value="Retrovirus-related Pol polyprotein from transposon 297-like Protein"/>
    <property type="match status" value="1"/>
</dbReference>
<dbReference type="GO" id="GO:0042575">
    <property type="term" value="C:DNA polymerase complex"/>
    <property type="evidence" value="ECO:0007669"/>
    <property type="project" value="UniProtKB-ARBA"/>
</dbReference>
<feature type="compositionally biased region" description="Basic and acidic residues" evidence="8">
    <location>
        <begin position="1116"/>
        <end position="1136"/>
    </location>
</feature>
<dbReference type="CDD" id="cd09274">
    <property type="entry name" value="RNase_HI_RT_Ty3"/>
    <property type="match status" value="1"/>
</dbReference>
<feature type="compositionally biased region" description="Basic and acidic residues" evidence="8">
    <location>
        <begin position="22"/>
        <end position="32"/>
    </location>
</feature>
<dbReference type="InterPro" id="IPR000477">
    <property type="entry name" value="RT_dom"/>
</dbReference>
<evidence type="ECO:0000313" key="12">
    <source>
        <dbReference type="FlyBase" id="FBgn0027837"/>
    </source>
</evidence>
<dbReference type="Pfam" id="PF00665">
    <property type="entry name" value="rve"/>
    <property type="match status" value="1"/>
</dbReference>
<keyword evidence="6" id="KW-0378">Hydrolase</keyword>
<dbReference type="InterPro" id="IPR021109">
    <property type="entry name" value="Peptidase_aspartic_dom_sf"/>
</dbReference>
<evidence type="ECO:0000256" key="3">
    <source>
        <dbReference type="ARBA" id="ARBA00022695"/>
    </source>
</evidence>
<dbReference type="GO" id="GO:0004519">
    <property type="term" value="F:endonuclease activity"/>
    <property type="evidence" value="ECO:0007669"/>
    <property type="project" value="UniProtKB-KW"/>
</dbReference>
<dbReference type="Pfam" id="PF13975">
    <property type="entry name" value="gag-asp_proteas"/>
    <property type="match status" value="1"/>
</dbReference>
<keyword evidence="2" id="KW-0808">Transferase</keyword>
<dbReference type="Gene3D" id="3.10.10.10">
    <property type="entry name" value="HIV Type 1 Reverse Transcriptase, subunit A, domain 1"/>
    <property type="match status" value="1"/>
</dbReference>
<dbReference type="Pfam" id="PF17921">
    <property type="entry name" value="Integrase_H2C2"/>
    <property type="match status" value="1"/>
</dbReference>
<dbReference type="PROSITE" id="PS50878">
    <property type="entry name" value="RT_POL"/>
    <property type="match status" value="1"/>
</dbReference>
<keyword evidence="4" id="KW-0540">Nuclease</keyword>
<keyword evidence="7 11" id="KW-0695">RNA-directed DNA polymerase</keyword>
<protein>
    <recommendedName>
        <fullName evidence="1">RNA-directed DNA polymerase</fullName>
        <ecNumber evidence="1">2.7.7.49</ecNumber>
    </recommendedName>
</protein>
<dbReference type="FunFam" id="1.10.340.70:FF:000001">
    <property type="entry name" value="Retrovirus-related Pol polyprotein from transposon gypsy-like Protein"/>
    <property type="match status" value="1"/>
</dbReference>
<dbReference type="GO" id="GO:0006508">
    <property type="term" value="P:proteolysis"/>
    <property type="evidence" value="ECO:0007669"/>
    <property type="project" value="UniProtKB-KW"/>
</dbReference>
<feature type="compositionally biased region" description="Polar residues" evidence="8">
    <location>
        <begin position="1137"/>
        <end position="1147"/>
    </location>
</feature>
<dbReference type="Gene3D" id="3.30.420.10">
    <property type="entry name" value="Ribonuclease H-like superfamily/Ribonuclease H"/>
    <property type="match status" value="1"/>
</dbReference>
<dbReference type="PANTHER" id="PTHR37984:SF5">
    <property type="entry name" value="PROTEIN NYNRIN-LIKE"/>
    <property type="match status" value="1"/>
</dbReference>
<dbReference type="SUPFAM" id="SSF53098">
    <property type="entry name" value="Ribonuclease H-like"/>
    <property type="match status" value="1"/>
</dbReference>